<evidence type="ECO:0000313" key="3">
    <source>
        <dbReference type="Proteomes" id="UP000298030"/>
    </source>
</evidence>
<keyword evidence="1" id="KW-1133">Transmembrane helix</keyword>
<feature type="transmembrane region" description="Helical" evidence="1">
    <location>
        <begin position="132"/>
        <end position="151"/>
    </location>
</feature>
<evidence type="ECO:0000313" key="2">
    <source>
        <dbReference type="EMBL" id="TEB34080.1"/>
    </source>
</evidence>
<protein>
    <submittedName>
        <fullName evidence="2">Uncharacterized protein</fullName>
    </submittedName>
</protein>
<keyword evidence="1" id="KW-0812">Transmembrane</keyword>
<organism evidence="2 3">
    <name type="scientific">Coprinellus micaceus</name>
    <name type="common">Glistening ink-cap mushroom</name>
    <name type="synonym">Coprinus micaceus</name>
    <dbReference type="NCBI Taxonomy" id="71717"/>
    <lineage>
        <taxon>Eukaryota</taxon>
        <taxon>Fungi</taxon>
        <taxon>Dikarya</taxon>
        <taxon>Basidiomycota</taxon>
        <taxon>Agaricomycotina</taxon>
        <taxon>Agaricomycetes</taxon>
        <taxon>Agaricomycetidae</taxon>
        <taxon>Agaricales</taxon>
        <taxon>Agaricineae</taxon>
        <taxon>Psathyrellaceae</taxon>
        <taxon>Coprinellus</taxon>
    </lineage>
</organism>
<dbReference type="PANTHER" id="PTHR39470">
    <property type="entry name" value="CHROMOSOME 10, WHOLE GENOME SHOTGUN SEQUENCE"/>
    <property type="match status" value="1"/>
</dbReference>
<keyword evidence="1" id="KW-0472">Membrane</keyword>
<reference evidence="2 3" key="1">
    <citation type="journal article" date="2019" name="Nat. Ecol. Evol.">
        <title>Megaphylogeny resolves global patterns of mushroom evolution.</title>
        <authorList>
            <person name="Varga T."/>
            <person name="Krizsan K."/>
            <person name="Foldi C."/>
            <person name="Dima B."/>
            <person name="Sanchez-Garcia M."/>
            <person name="Sanchez-Ramirez S."/>
            <person name="Szollosi G.J."/>
            <person name="Szarkandi J.G."/>
            <person name="Papp V."/>
            <person name="Albert L."/>
            <person name="Andreopoulos W."/>
            <person name="Angelini C."/>
            <person name="Antonin V."/>
            <person name="Barry K.W."/>
            <person name="Bougher N.L."/>
            <person name="Buchanan P."/>
            <person name="Buyck B."/>
            <person name="Bense V."/>
            <person name="Catcheside P."/>
            <person name="Chovatia M."/>
            <person name="Cooper J."/>
            <person name="Damon W."/>
            <person name="Desjardin D."/>
            <person name="Finy P."/>
            <person name="Geml J."/>
            <person name="Haridas S."/>
            <person name="Hughes K."/>
            <person name="Justo A."/>
            <person name="Karasinski D."/>
            <person name="Kautmanova I."/>
            <person name="Kiss B."/>
            <person name="Kocsube S."/>
            <person name="Kotiranta H."/>
            <person name="LaButti K.M."/>
            <person name="Lechner B.E."/>
            <person name="Liimatainen K."/>
            <person name="Lipzen A."/>
            <person name="Lukacs Z."/>
            <person name="Mihaltcheva S."/>
            <person name="Morgado L.N."/>
            <person name="Niskanen T."/>
            <person name="Noordeloos M.E."/>
            <person name="Ohm R.A."/>
            <person name="Ortiz-Santana B."/>
            <person name="Ovrebo C."/>
            <person name="Racz N."/>
            <person name="Riley R."/>
            <person name="Savchenko A."/>
            <person name="Shiryaev A."/>
            <person name="Soop K."/>
            <person name="Spirin V."/>
            <person name="Szebenyi C."/>
            <person name="Tomsovsky M."/>
            <person name="Tulloss R.E."/>
            <person name="Uehling J."/>
            <person name="Grigoriev I.V."/>
            <person name="Vagvolgyi C."/>
            <person name="Papp T."/>
            <person name="Martin F.M."/>
            <person name="Miettinen O."/>
            <person name="Hibbett D.S."/>
            <person name="Nagy L.G."/>
        </authorList>
    </citation>
    <scope>NUCLEOTIDE SEQUENCE [LARGE SCALE GENOMIC DNA]</scope>
    <source>
        <strain evidence="2 3">FP101781</strain>
    </source>
</reference>
<gene>
    <name evidence="2" type="ORF">FA13DRAFT_1789265</name>
</gene>
<keyword evidence="3" id="KW-1185">Reference proteome</keyword>
<dbReference type="Proteomes" id="UP000298030">
    <property type="component" value="Unassembled WGS sequence"/>
</dbReference>
<comment type="caution">
    <text evidence="2">The sequence shown here is derived from an EMBL/GenBank/DDBJ whole genome shotgun (WGS) entry which is preliminary data.</text>
</comment>
<dbReference type="AlphaFoldDB" id="A0A4Y7TIU3"/>
<evidence type="ECO:0000256" key="1">
    <source>
        <dbReference type="SAM" id="Phobius"/>
    </source>
</evidence>
<sequence>MNYLPVHPNIFFSASICIASTWLYRSRKISFSKRTSQALLLGHSFFLLYLILVVPPRNVFSETGSHPNTPSDTLRSIYLHRSPDGELQPGFDRVFRKLNSFDMRLLYLQLGHDTVADCDFCHSWEEYVSFTLVRSIFAFILEIGLVGAFTLPNSPRAHLRSFGIGILMVGVVAEVVATISAAEFIAPKGMENPLVTRWHDTIHISRSILFLILPLGLHMPRIPIIYSIPVLNNFLPYPDPRSSIPRTPERLKTLQATLDTLIPRLHLLSYTRAAIMRTPLARERATEWWNVEREEGKAAMEDEGLQKTAKGIGMGYVEEKDEDTPKLVQNVRAGMDTIFNSVPPSQHWLKQGVPPL</sequence>
<feature type="transmembrane region" description="Helical" evidence="1">
    <location>
        <begin position="6"/>
        <end position="24"/>
    </location>
</feature>
<dbReference type="STRING" id="71717.A0A4Y7TIU3"/>
<feature type="transmembrane region" description="Helical" evidence="1">
    <location>
        <begin position="36"/>
        <end position="54"/>
    </location>
</feature>
<dbReference type="EMBL" id="QPFP01000010">
    <property type="protein sequence ID" value="TEB34080.1"/>
    <property type="molecule type" value="Genomic_DNA"/>
</dbReference>
<dbReference type="OrthoDB" id="4218123at2759"/>
<accession>A0A4Y7TIU3</accession>
<proteinExistence type="predicted"/>
<dbReference type="PANTHER" id="PTHR39470:SF1">
    <property type="entry name" value="CHORISMATE SYNTHASE PROTEIN"/>
    <property type="match status" value="1"/>
</dbReference>
<name>A0A4Y7TIU3_COPMI</name>
<feature type="transmembrane region" description="Helical" evidence="1">
    <location>
        <begin position="163"/>
        <end position="182"/>
    </location>
</feature>